<dbReference type="Proteomes" id="UP001153954">
    <property type="component" value="Unassembled WGS sequence"/>
</dbReference>
<dbReference type="EMBL" id="CAKOGL010000014">
    <property type="protein sequence ID" value="CAH2094483.1"/>
    <property type="molecule type" value="Genomic_DNA"/>
</dbReference>
<keyword evidence="3" id="KW-1185">Reference proteome</keyword>
<organism evidence="2 3">
    <name type="scientific">Euphydryas editha</name>
    <name type="common">Edith's checkerspot</name>
    <dbReference type="NCBI Taxonomy" id="104508"/>
    <lineage>
        <taxon>Eukaryota</taxon>
        <taxon>Metazoa</taxon>
        <taxon>Ecdysozoa</taxon>
        <taxon>Arthropoda</taxon>
        <taxon>Hexapoda</taxon>
        <taxon>Insecta</taxon>
        <taxon>Pterygota</taxon>
        <taxon>Neoptera</taxon>
        <taxon>Endopterygota</taxon>
        <taxon>Lepidoptera</taxon>
        <taxon>Glossata</taxon>
        <taxon>Ditrysia</taxon>
        <taxon>Papilionoidea</taxon>
        <taxon>Nymphalidae</taxon>
        <taxon>Nymphalinae</taxon>
        <taxon>Euphydryas</taxon>
    </lineage>
</organism>
<sequence>MKYFTSVALTFLALSQVISCTRTYVYEFGNDVGEIIYQGDGTIPLLRHVTDVNIPVPAGAIITYVKVTVDAISPPKVDYHSENQKISIVYSLTQLCLSDYTITVKAVKSY</sequence>
<keyword evidence="1" id="KW-0732">Signal</keyword>
<feature type="signal peptide" evidence="1">
    <location>
        <begin position="1"/>
        <end position="20"/>
    </location>
</feature>
<reference evidence="2" key="1">
    <citation type="submission" date="2022-03" db="EMBL/GenBank/DDBJ databases">
        <authorList>
            <person name="Tunstrom K."/>
        </authorList>
    </citation>
    <scope>NUCLEOTIDE SEQUENCE</scope>
</reference>
<gene>
    <name evidence="2" type="ORF">EEDITHA_LOCUS10041</name>
</gene>
<evidence type="ECO:0000313" key="2">
    <source>
        <dbReference type="EMBL" id="CAH2094483.1"/>
    </source>
</evidence>
<dbReference type="AlphaFoldDB" id="A0AAU9U5R2"/>
<name>A0AAU9U5R2_EUPED</name>
<protein>
    <submittedName>
        <fullName evidence="2">Uncharacterized protein</fullName>
    </submittedName>
</protein>
<proteinExistence type="predicted"/>
<evidence type="ECO:0000256" key="1">
    <source>
        <dbReference type="SAM" id="SignalP"/>
    </source>
</evidence>
<accession>A0AAU9U5R2</accession>
<feature type="chain" id="PRO_5043628175" evidence="1">
    <location>
        <begin position="21"/>
        <end position="110"/>
    </location>
</feature>
<comment type="caution">
    <text evidence="2">The sequence shown here is derived from an EMBL/GenBank/DDBJ whole genome shotgun (WGS) entry which is preliminary data.</text>
</comment>
<evidence type="ECO:0000313" key="3">
    <source>
        <dbReference type="Proteomes" id="UP001153954"/>
    </source>
</evidence>